<dbReference type="Pfam" id="PF00732">
    <property type="entry name" value="GMC_oxred_N"/>
    <property type="match status" value="2"/>
</dbReference>
<feature type="compositionally biased region" description="Polar residues" evidence="7">
    <location>
        <begin position="411"/>
        <end position="420"/>
    </location>
</feature>
<evidence type="ECO:0000256" key="1">
    <source>
        <dbReference type="ARBA" id="ARBA00001974"/>
    </source>
</evidence>
<evidence type="ECO:0000256" key="6">
    <source>
        <dbReference type="RuleBase" id="RU003968"/>
    </source>
</evidence>
<dbReference type="InterPro" id="IPR000172">
    <property type="entry name" value="GMC_OxRdtase_N"/>
</dbReference>
<sequence>MPIVTSAEFLRREFDYLIVGGGTAGLAVAARLTEDPDITVGVLEAGPIVDGDAAVSIPGCYGESLGTPLDWQFQTTPQPGLGGRVLNWPGGKVLGGSSALNFMTWNRGNREDYNAWEKLGNRGWGWNDLLPFFKKTEHFHPKGPRSQDEYQEHFDPRALGIDGPVQLSYARQYSPSHKLWHETLNALGGRHEQAAPFGVECRVVEEIELRPEGDEWAACGVKFKHENEQHSALALREVILSAGSVQSPRLLELSGVGNPKILSRAGIQTKVESPCVGENMQDHFMTAMIFEVDPTLENPDDLKFSADAKTAALDLYHKSQTGPLTVLPCSICYVPFQHFVPPETLAVAQATIARIDGYSSEERSIRSQRFGPQARVGQIEYIFDLGNWNPFFKPQPLSGKKGSTHIKPATPTDTGSTGIRQSGGVMGSPAIDPQYYCGQHGELDLELMVHCARFAHKICDAQPLASIIRSRASPPAVASQSTANGENNDDEAWRQWLRENTISDWHPVGTCAMGGRKGIEAGVVDARLRVYGVRRLRVVDASVMPLQISAHLQATVYAIAEKGSSMILEDRLPRRHV</sequence>
<dbReference type="InterPro" id="IPR036188">
    <property type="entry name" value="FAD/NAD-bd_sf"/>
</dbReference>
<feature type="domain" description="Glucose-methanol-choline oxidoreductase N-terminal" evidence="9">
    <location>
        <begin position="243"/>
        <end position="257"/>
    </location>
</feature>
<evidence type="ECO:0000259" key="9">
    <source>
        <dbReference type="PROSITE" id="PS00624"/>
    </source>
</evidence>
<dbReference type="SUPFAM" id="SSF54373">
    <property type="entry name" value="FAD-linked reductases, C-terminal domain"/>
    <property type="match status" value="1"/>
</dbReference>
<evidence type="ECO:0000313" key="10">
    <source>
        <dbReference type="EMBL" id="KAK8064548.1"/>
    </source>
</evidence>
<dbReference type="RefSeq" id="XP_066715537.1">
    <property type="nucleotide sequence ID" value="XM_066858595.1"/>
</dbReference>
<comment type="cofactor">
    <cofactor evidence="1">
        <name>FAD</name>
        <dbReference type="ChEBI" id="CHEBI:57692"/>
    </cofactor>
</comment>
<accession>A0ABR1V3F0</accession>
<proteinExistence type="inferred from homology"/>
<reference evidence="10 11" key="1">
    <citation type="submission" date="2023-01" db="EMBL/GenBank/DDBJ databases">
        <title>Analysis of 21 Apiospora genomes using comparative genomics revels a genus with tremendous synthesis potential of carbohydrate active enzymes and secondary metabolites.</title>
        <authorList>
            <person name="Sorensen T."/>
        </authorList>
    </citation>
    <scope>NUCLEOTIDE SEQUENCE [LARGE SCALE GENOMIC DNA]</scope>
    <source>
        <strain evidence="10 11">CBS 135458</strain>
    </source>
</reference>
<dbReference type="Gene3D" id="3.50.50.60">
    <property type="entry name" value="FAD/NAD(P)-binding domain"/>
    <property type="match status" value="2"/>
</dbReference>
<evidence type="ECO:0000259" key="8">
    <source>
        <dbReference type="PROSITE" id="PS00623"/>
    </source>
</evidence>
<dbReference type="PIRSF" id="PIRSF000137">
    <property type="entry name" value="Alcohol_oxidase"/>
    <property type="match status" value="1"/>
</dbReference>
<evidence type="ECO:0000256" key="7">
    <source>
        <dbReference type="SAM" id="MobiDB-lite"/>
    </source>
</evidence>
<evidence type="ECO:0000256" key="2">
    <source>
        <dbReference type="ARBA" id="ARBA00010790"/>
    </source>
</evidence>
<keyword evidence="4 6" id="KW-0274">FAD</keyword>
<name>A0ABR1V3F0_9PEZI</name>
<dbReference type="InterPro" id="IPR012132">
    <property type="entry name" value="GMC_OxRdtase"/>
</dbReference>
<comment type="similarity">
    <text evidence="2 6">Belongs to the GMC oxidoreductase family.</text>
</comment>
<dbReference type="PROSITE" id="PS00623">
    <property type="entry name" value="GMC_OXRED_1"/>
    <property type="match status" value="1"/>
</dbReference>
<keyword evidence="3 6" id="KW-0285">Flavoprotein</keyword>
<keyword evidence="5" id="KW-0560">Oxidoreductase</keyword>
<evidence type="ECO:0000256" key="3">
    <source>
        <dbReference type="ARBA" id="ARBA00022630"/>
    </source>
</evidence>
<dbReference type="PROSITE" id="PS00624">
    <property type="entry name" value="GMC_OXRED_2"/>
    <property type="match status" value="1"/>
</dbReference>
<dbReference type="InterPro" id="IPR007867">
    <property type="entry name" value="GMC_OxRtase_C"/>
</dbReference>
<comment type="caution">
    <text evidence="10">The sequence shown here is derived from an EMBL/GenBank/DDBJ whole genome shotgun (WGS) entry which is preliminary data.</text>
</comment>
<organism evidence="10 11">
    <name type="scientific">Apiospora phragmitis</name>
    <dbReference type="NCBI Taxonomy" id="2905665"/>
    <lineage>
        <taxon>Eukaryota</taxon>
        <taxon>Fungi</taxon>
        <taxon>Dikarya</taxon>
        <taxon>Ascomycota</taxon>
        <taxon>Pezizomycotina</taxon>
        <taxon>Sordariomycetes</taxon>
        <taxon>Xylariomycetidae</taxon>
        <taxon>Amphisphaeriales</taxon>
        <taxon>Apiosporaceae</taxon>
        <taxon>Apiospora</taxon>
    </lineage>
</organism>
<feature type="domain" description="Glucose-methanol-choline oxidoreductase N-terminal" evidence="8">
    <location>
        <begin position="91"/>
        <end position="114"/>
    </location>
</feature>
<protein>
    <recommendedName>
        <fullName evidence="8 9">Glucose-methanol-choline oxidoreductase N-terminal domain-containing protein</fullName>
    </recommendedName>
</protein>
<feature type="region of interest" description="Disordered" evidence="7">
    <location>
        <begin position="399"/>
        <end position="421"/>
    </location>
</feature>
<dbReference type="SUPFAM" id="SSF51905">
    <property type="entry name" value="FAD/NAD(P)-binding domain"/>
    <property type="match status" value="1"/>
</dbReference>
<dbReference type="PANTHER" id="PTHR11552:SF201">
    <property type="entry name" value="GLUCOSE-METHANOL-CHOLINE OXIDOREDUCTASE N-TERMINAL DOMAIN-CONTAINING PROTEIN"/>
    <property type="match status" value="1"/>
</dbReference>
<gene>
    <name evidence="10" type="ORF">PG994_007186</name>
</gene>
<dbReference type="PANTHER" id="PTHR11552">
    <property type="entry name" value="GLUCOSE-METHANOL-CHOLINE GMC OXIDOREDUCTASE"/>
    <property type="match status" value="1"/>
</dbReference>
<dbReference type="Gene3D" id="3.30.560.10">
    <property type="entry name" value="Glucose Oxidase, domain 3"/>
    <property type="match status" value="2"/>
</dbReference>
<keyword evidence="11" id="KW-1185">Reference proteome</keyword>
<dbReference type="Proteomes" id="UP001480595">
    <property type="component" value="Unassembled WGS sequence"/>
</dbReference>
<evidence type="ECO:0000313" key="11">
    <source>
        <dbReference type="Proteomes" id="UP001480595"/>
    </source>
</evidence>
<evidence type="ECO:0000256" key="4">
    <source>
        <dbReference type="ARBA" id="ARBA00022827"/>
    </source>
</evidence>
<evidence type="ECO:0000256" key="5">
    <source>
        <dbReference type="ARBA" id="ARBA00023002"/>
    </source>
</evidence>
<dbReference type="Pfam" id="PF05199">
    <property type="entry name" value="GMC_oxred_C"/>
    <property type="match status" value="1"/>
</dbReference>
<dbReference type="GeneID" id="92091658"/>
<dbReference type="EMBL" id="JAQQWL010000007">
    <property type="protein sequence ID" value="KAK8064548.1"/>
    <property type="molecule type" value="Genomic_DNA"/>
</dbReference>